<name>A0ABR3XK56_9PEZI</name>
<sequence>MSSENELEDIDEIPLQHKRPFGSGLRRNEIAFVPASDGDLNTSDETTKTKKPAQNISDLYLSVVLPNEKSRSVSPQIGHDQGSASNTPLQVCPVCKLPLSEGRDTADDSLSGVALHPKTAHELSLAHQVCLSHSHPPSALDRSRMGLAYLEAYGWDPDARVGLGAAQQGIQFPIKPTPKDDTLGLGAVIPKDVPKKKEKPQQLDAGKVRKKALEDKKKTERLHRYFYSDRDLEKYLGPEI</sequence>
<evidence type="ECO:0000313" key="4">
    <source>
        <dbReference type="Proteomes" id="UP001586593"/>
    </source>
</evidence>
<dbReference type="EMBL" id="JAZHXJ010000081">
    <property type="protein sequence ID" value="KAL1876338.1"/>
    <property type="molecule type" value="Genomic_DNA"/>
</dbReference>
<dbReference type="SMART" id="SM00443">
    <property type="entry name" value="G_patch"/>
    <property type="match status" value="1"/>
</dbReference>
<dbReference type="InterPro" id="IPR000467">
    <property type="entry name" value="G_patch_dom"/>
</dbReference>
<dbReference type="Proteomes" id="UP001586593">
    <property type="component" value="Unassembled WGS sequence"/>
</dbReference>
<protein>
    <recommendedName>
        <fullName evidence="2">G-patch domain-containing protein</fullName>
    </recommendedName>
</protein>
<feature type="compositionally biased region" description="Basic and acidic residues" evidence="1">
    <location>
        <begin position="192"/>
        <end position="201"/>
    </location>
</feature>
<reference evidence="3 4" key="1">
    <citation type="journal article" date="2024" name="Commun. Biol.">
        <title>Comparative genomic analysis of thermophilic fungi reveals convergent evolutionary adaptations and gene losses.</title>
        <authorList>
            <person name="Steindorff A.S."/>
            <person name="Aguilar-Pontes M.V."/>
            <person name="Robinson A.J."/>
            <person name="Andreopoulos B."/>
            <person name="LaButti K."/>
            <person name="Kuo A."/>
            <person name="Mondo S."/>
            <person name="Riley R."/>
            <person name="Otillar R."/>
            <person name="Haridas S."/>
            <person name="Lipzen A."/>
            <person name="Grimwood J."/>
            <person name="Schmutz J."/>
            <person name="Clum A."/>
            <person name="Reid I.D."/>
            <person name="Moisan M.C."/>
            <person name="Butler G."/>
            <person name="Nguyen T.T.M."/>
            <person name="Dewar K."/>
            <person name="Conant G."/>
            <person name="Drula E."/>
            <person name="Henrissat B."/>
            <person name="Hansel C."/>
            <person name="Singer S."/>
            <person name="Hutchinson M.I."/>
            <person name="de Vries R.P."/>
            <person name="Natvig D.O."/>
            <person name="Powell A.J."/>
            <person name="Tsang A."/>
            <person name="Grigoriev I.V."/>
        </authorList>
    </citation>
    <scope>NUCLEOTIDE SEQUENCE [LARGE SCALE GENOMIC DNA]</scope>
    <source>
        <strain evidence="3 4">ATCC 24622</strain>
    </source>
</reference>
<dbReference type="InterPro" id="IPR039146">
    <property type="entry name" value="GPANK1"/>
</dbReference>
<feature type="compositionally biased region" description="Acidic residues" evidence="1">
    <location>
        <begin position="1"/>
        <end position="12"/>
    </location>
</feature>
<evidence type="ECO:0000256" key="1">
    <source>
        <dbReference type="SAM" id="MobiDB-lite"/>
    </source>
</evidence>
<accession>A0ABR3XK56</accession>
<dbReference type="PROSITE" id="PS50174">
    <property type="entry name" value="G_PATCH"/>
    <property type="match status" value="1"/>
</dbReference>
<feature type="region of interest" description="Disordered" evidence="1">
    <location>
        <begin position="186"/>
        <end position="214"/>
    </location>
</feature>
<evidence type="ECO:0000313" key="3">
    <source>
        <dbReference type="EMBL" id="KAL1876338.1"/>
    </source>
</evidence>
<organism evidence="3 4">
    <name type="scientific">Phialemonium thermophilum</name>
    <dbReference type="NCBI Taxonomy" id="223376"/>
    <lineage>
        <taxon>Eukaryota</taxon>
        <taxon>Fungi</taxon>
        <taxon>Dikarya</taxon>
        <taxon>Ascomycota</taxon>
        <taxon>Pezizomycotina</taxon>
        <taxon>Sordariomycetes</taxon>
        <taxon>Sordariomycetidae</taxon>
        <taxon>Cephalothecales</taxon>
        <taxon>Cephalothecaceae</taxon>
        <taxon>Phialemonium</taxon>
    </lineage>
</organism>
<proteinExistence type="predicted"/>
<dbReference type="PANTHER" id="PTHR20923">
    <property type="entry name" value="BAT4 PROTEIN-RELATED"/>
    <property type="match status" value="1"/>
</dbReference>
<gene>
    <name evidence="3" type="ORF">VTK73DRAFT_9581</name>
</gene>
<feature type="domain" description="G-patch" evidence="2">
    <location>
        <begin position="142"/>
        <end position="190"/>
    </location>
</feature>
<keyword evidence="4" id="KW-1185">Reference proteome</keyword>
<feature type="region of interest" description="Disordered" evidence="1">
    <location>
        <begin position="1"/>
        <end position="53"/>
    </location>
</feature>
<comment type="caution">
    <text evidence="3">The sequence shown here is derived from an EMBL/GenBank/DDBJ whole genome shotgun (WGS) entry which is preliminary data.</text>
</comment>
<dbReference type="Pfam" id="PF01585">
    <property type="entry name" value="G-patch"/>
    <property type="match status" value="1"/>
</dbReference>
<evidence type="ECO:0000259" key="2">
    <source>
        <dbReference type="PROSITE" id="PS50174"/>
    </source>
</evidence>
<dbReference type="PANTHER" id="PTHR20923:SF1">
    <property type="entry name" value="G PATCH DOMAIN AND ANKYRIN REPEAT-CONTAINING PROTEIN 1"/>
    <property type="match status" value="1"/>
</dbReference>